<name>A0AA35QTR3_GEOBA</name>
<dbReference type="GO" id="GO:0006574">
    <property type="term" value="P:L-valine catabolic process"/>
    <property type="evidence" value="ECO:0007669"/>
    <property type="project" value="TreeGrafter"/>
</dbReference>
<evidence type="ECO:0000256" key="2">
    <source>
        <dbReference type="ARBA" id="ARBA00048821"/>
    </source>
</evidence>
<feature type="compositionally biased region" description="Basic and acidic residues" evidence="3">
    <location>
        <begin position="468"/>
        <end position="486"/>
    </location>
</feature>
<dbReference type="InterPro" id="IPR015590">
    <property type="entry name" value="Aldehyde_DH_dom"/>
</dbReference>
<dbReference type="PANTHER" id="PTHR43866">
    <property type="entry name" value="MALONATE-SEMIALDEHYDE DEHYDROGENASE"/>
    <property type="match status" value="1"/>
</dbReference>
<feature type="region of interest" description="Disordered" evidence="3">
    <location>
        <begin position="525"/>
        <end position="552"/>
    </location>
</feature>
<proteinExistence type="predicted"/>
<gene>
    <name evidence="5" type="ORF">GBAR_LOCUS817</name>
</gene>
<feature type="compositionally biased region" description="Basic residues" evidence="3">
    <location>
        <begin position="379"/>
        <end position="396"/>
    </location>
</feature>
<dbReference type="Gene3D" id="3.40.605.10">
    <property type="entry name" value="Aldehyde Dehydrogenase, Chain A, domain 1"/>
    <property type="match status" value="1"/>
</dbReference>
<organism evidence="5 6">
    <name type="scientific">Geodia barretti</name>
    <name type="common">Barrett's horny sponge</name>
    <dbReference type="NCBI Taxonomy" id="519541"/>
    <lineage>
        <taxon>Eukaryota</taxon>
        <taxon>Metazoa</taxon>
        <taxon>Porifera</taxon>
        <taxon>Demospongiae</taxon>
        <taxon>Heteroscleromorpha</taxon>
        <taxon>Tetractinellida</taxon>
        <taxon>Astrophorina</taxon>
        <taxon>Geodiidae</taxon>
        <taxon>Geodia</taxon>
    </lineage>
</organism>
<evidence type="ECO:0000259" key="4">
    <source>
        <dbReference type="Pfam" id="PF00171"/>
    </source>
</evidence>
<feature type="compositionally biased region" description="Low complexity" evidence="3">
    <location>
        <begin position="1"/>
        <end position="21"/>
    </location>
</feature>
<protein>
    <submittedName>
        <fullName evidence="5">3-oxopropanoate dehydrogenase</fullName>
    </submittedName>
</protein>
<dbReference type="EMBL" id="CASHTH010000127">
    <property type="protein sequence ID" value="CAI7991767.1"/>
    <property type="molecule type" value="Genomic_DNA"/>
</dbReference>
<accession>A0AA35QTR3</accession>
<dbReference type="Pfam" id="PF00171">
    <property type="entry name" value="Aldedh"/>
    <property type="match status" value="1"/>
</dbReference>
<dbReference type="Gene3D" id="3.40.309.10">
    <property type="entry name" value="Aldehyde Dehydrogenase, Chain A, domain 2"/>
    <property type="match status" value="1"/>
</dbReference>
<feature type="region of interest" description="Disordered" evidence="3">
    <location>
        <begin position="1"/>
        <end position="48"/>
    </location>
</feature>
<feature type="compositionally biased region" description="Basic and acidic residues" evidence="3">
    <location>
        <begin position="329"/>
        <end position="355"/>
    </location>
</feature>
<dbReference type="Proteomes" id="UP001174909">
    <property type="component" value="Unassembled WGS sequence"/>
</dbReference>
<evidence type="ECO:0000313" key="6">
    <source>
        <dbReference type="Proteomes" id="UP001174909"/>
    </source>
</evidence>
<dbReference type="GO" id="GO:0004491">
    <property type="term" value="F:methylmalonate-semialdehyde dehydrogenase (acylating, NAD) activity"/>
    <property type="evidence" value="ECO:0007669"/>
    <property type="project" value="UniProtKB-EC"/>
</dbReference>
<dbReference type="InterPro" id="IPR016161">
    <property type="entry name" value="Ald_DH/histidinol_DH"/>
</dbReference>
<evidence type="ECO:0000256" key="3">
    <source>
        <dbReference type="SAM" id="MobiDB-lite"/>
    </source>
</evidence>
<comment type="catalytic activity">
    <reaction evidence="1">
        <text>2-methyl-3-oxopropanoate + NAD(+) + CoA + H2O = propanoyl-CoA + hydrogencarbonate + NADH + H(+)</text>
        <dbReference type="Rhea" id="RHEA:20804"/>
        <dbReference type="ChEBI" id="CHEBI:15377"/>
        <dbReference type="ChEBI" id="CHEBI:15378"/>
        <dbReference type="ChEBI" id="CHEBI:17544"/>
        <dbReference type="ChEBI" id="CHEBI:57287"/>
        <dbReference type="ChEBI" id="CHEBI:57392"/>
        <dbReference type="ChEBI" id="CHEBI:57540"/>
        <dbReference type="ChEBI" id="CHEBI:57700"/>
        <dbReference type="ChEBI" id="CHEBI:57945"/>
        <dbReference type="EC" id="1.2.1.27"/>
    </reaction>
    <physiologicalReaction direction="left-to-right" evidence="1">
        <dbReference type="Rhea" id="RHEA:20805"/>
    </physiologicalReaction>
</comment>
<comment type="catalytic activity">
    <reaction evidence="2">
        <text>3-oxopropanoate + NAD(+) + CoA + H2O = hydrogencarbonate + acetyl-CoA + NADH + H(+)</text>
        <dbReference type="Rhea" id="RHEA:76615"/>
        <dbReference type="ChEBI" id="CHEBI:15377"/>
        <dbReference type="ChEBI" id="CHEBI:15378"/>
        <dbReference type="ChEBI" id="CHEBI:17544"/>
        <dbReference type="ChEBI" id="CHEBI:33190"/>
        <dbReference type="ChEBI" id="CHEBI:57287"/>
        <dbReference type="ChEBI" id="CHEBI:57288"/>
        <dbReference type="ChEBI" id="CHEBI:57540"/>
        <dbReference type="ChEBI" id="CHEBI:57945"/>
        <dbReference type="EC" id="1.2.1.27"/>
    </reaction>
    <physiologicalReaction direction="left-to-right" evidence="2">
        <dbReference type="Rhea" id="RHEA:76616"/>
    </physiologicalReaction>
</comment>
<evidence type="ECO:0000256" key="1">
    <source>
        <dbReference type="ARBA" id="ARBA00047644"/>
    </source>
</evidence>
<keyword evidence="6" id="KW-1185">Reference proteome</keyword>
<reference evidence="5" key="1">
    <citation type="submission" date="2023-03" db="EMBL/GenBank/DDBJ databases">
        <authorList>
            <person name="Steffen K."/>
            <person name="Cardenas P."/>
        </authorList>
    </citation>
    <scope>NUCLEOTIDE SEQUENCE</scope>
</reference>
<dbReference type="AlphaFoldDB" id="A0AA35QTR3"/>
<feature type="region of interest" description="Disordered" evidence="3">
    <location>
        <begin position="113"/>
        <end position="168"/>
    </location>
</feature>
<feature type="compositionally biased region" description="Basic and acidic residues" evidence="3">
    <location>
        <begin position="139"/>
        <end position="148"/>
    </location>
</feature>
<sequence length="552" mass="60962">MSAAGASPTRRSRSTSATTISRRIRRSPPSCSTNRRESGDHDDCNAHSLDQRCRPSRRVCALRRCLQPGCRRGDRARALRRGVRGRQCRARRGGGAARLGRHAAVAQGAGHLRLQGAGRKPQGRAGQGGDAGARQGAVGRDRLGEPRARGAGVRLRHPAPAAGRLHRGGGHWRRQFLDPCAARRGRRHYALQLPPWCRCGCSRWPSPAAMQFILKPSEKDPSASMMLAEWLKEAGLPDGVFSVVHGDKEAVDAILTHPDIAAVSFVGSTPIAEYVYQTGCAHGKRVQALGGAKNHAVVMPDADLTMASDALIGRGLRLRRRALHGRLGRGRDRRQGGRRADRGPEAQDRQHQGRARDRRRGRHGAAGDEGALRQGPQLCRHRRRGRRRAGGGRPRPRPPGLRERLFHRPLPLRPGHARHAHLQGGDLRAGALGGPRARLRCRASDGERARVRQRGGDLHPRRRRRARVREPGRDRHGGRQRADPRAGRLSQLRRLEALALRRPRHARHGGRALLHQAQDRDLALADRHPLGRRPLLPHDVVARRPEAGCRER</sequence>
<feature type="compositionally biased region" description="Basic and acidic residues" evidence="3">
    <location>
        <begin position="540"/>
        <end position="552"/>
    </location>
</feature>
<dbReference type="InterPro" id="IPR010061">
    <property type="entry name" value="MeMal-semiAld_DH"/>
</dbReference>
<dbReference type="SUPFAM" id="SSF53720">
    <property type="entry name" value="ALDH-like"/>
    <property type="match status" value="1"/>
</dbReference>
<feature type="domain" description="Aldehyde dehydrogenase" evidence="4">
    <location>
        <begin position="212"/>
        <end position="313"/>
    </location>
</feature>
<dbReference type="PANTHER" id="PTHR43866:SF4">
    <property type="entry name" value="MALONATE-SEMIALDEHYDE DEHYDROGENASE"/>
    <property type="match status" value="1"/>
</dbReference>
<feature type="compositionally biased region" description="Basic and acidic residues" evidence="3">
    <location>
        <begin position="34"/>
        <end position="48"/>
    </location>
</feature>
<dbReference type="InterPro" id="IPR016162">
    <property type="entry name" value="Ald_DH_N"/>
</dbReference>
<dbReference type="InterPro" id="IPR016163">
    <property type="entry name" value="Ald_DH_C"/>
</dbReference>
<dbReference type="GO" id="GO:0006210">
    <property type="term" value="P:thymine catabolic process"/>
    <property type="evidence" value="ECO:0007669"/>
    <property type="project" value="TreeGrafter"/>
</dbReference>
<comment type="caution">
    <text evidence="5">The sequence shown here is derived from an EMBL/GenBank/DDBJ whole genome shotgun (WGS) entry which is preliminary data.</text>
</comment>
<feature type="compositionally biased region" description="Basic and acidic residues" evidence="3">
    <location>
        <begin position="442"/>
        <end position="459"/>
    </location>
</feature>
<feature type="region of interest" description="Disordered" evidence="3">
    <location>
        <begin position="323"/>
        <end position="490"/>
    </location>
</feature>
<evidence type="ECO:0000313" key="5">
    <source>
        <dbReference type="EMBL" id="CAI7991767.1"/>
    </source>
</evidence>